<dbReference type="EMBL" id="PEZT01000019">
    <property type="protein sequence ID" value="PIS09105.1"/>
    <property type="molecule type" value="Genomic_DNA"/>
</dbReference>
<evidence type="ECO:0000313" key="4">
    <source>
        <dbReference type="Proteomes" id="UP000230093"/>
    </source>
</evidence>
<keyword evidence="2" id="KW-1133">Transmembrane helix</keyword>
<feature type="transmembrane region" description="Helical" evidence="2">
    <location>
        <begin position="159"/>
        <end position="180"/>
    </location>
</feature>
<reference evidence="4" key="1">
    <citation type="submission" date="2017-09" db="EMBL/GenBank/DDBJ databases">
        <title>Depth-based differentiation of microbial function through sediment-hosted aquifers and enrichment of novel symbionts in the deep terrestrial subsurface.</title>
        <authorList>
            <person name="Probst A.J."/>
            <person name="Ladd B."/>
            <person name="Jarett J.K."/>
            <person name="Geller-Mcgrath D.E."/>
            <person name="Sieber C.M.K."/>
            <person name="Emerson J.B."/>
            <person name="Anantharaman K."/>
            <person name="Thomas B.C."/>
            <person name="Malmstrom R."/>
            <person name="Stieglmeier M."/>
            <person name="Klingl A."/>
            <person name="Woyke T."/>
            <person name="Ryan C.M."/>
            <person name="Banfield J.F."/>
        </authorList>
    </citation>
    <scope>NUCLEOTIDE SEQUENCE [LARGE SCALE GENOMIC DNA]</scope>
</reference>
<comment type="caution">
    <text evidence="3">The sequence shown here is derived from an EMBL/GenBank/DDBJ whole genome shotgun (WGS) entry which is preliminary data.</text>
</comment>
<gene>
    <name evidence="3" type="ORF">COT75_03280</name>
</gene>
<evidence type="ECO:0000256" key="1">
    <source>
        <dbReference type="SAM" id="Coils"/>
    </source>
</evidence>
<protein>
    <recommendedName>
        <fullName evidence="5">Membrane protein insertase YidC</fullName>
    </recommendedName>
</protein>
<evidence type="ECO:0008006" key="5">
    <source>
        <dbReference type="Google" id="ProtNLM"/>
    </source>
</evidence>
<proteinExistence type="predicted"/>
<keyword evidence="2" id="KW-0812">Transmembrane</keyword>
<dbReference type="AlphaFoldDB" id="A0A2H0W963"/>
<evidence type="ECO:0000313" key="3">
    <source>
        <dbReference type="EMBL" id="PIS09105.1"/>
    </source>
</evidence>
<feature type="transmembrane region" description="Helical" evidence="2">
    <location>
        <begin position="37"/>
        <end position="55"/>
    </location>
</feature>
<feature type="coiled-coil region" evidence="1">
    <location>
        <begin position="62"/>
        <end position="93"/>
    </location>
</feature>
<name>A0A2H0W963_9BACT</name>
<dbReference type="Proteomes" id="UP000230093">
    <property type="component" value="Unassembled WGS sequence"/>
</dbReference>
<sequence length="265" mass="30988">MKNGKLKLDMFEFIFNQILYRPLLNILVLFYDLMPVYKDMGIALIVFVLFMNLLLSPLRKGVEQSEEIQDKIMAELKKAEEESKGNIIKYKKEKAAILKKHRKIINLRGLDFLVEGIYFVTLWWIFSKGLPKQEWHLLYSWIPTPSNPVNLTFLNLFDLTTVSSMLNLISAVGIFVVLFLKTWWKPKKATREDYMIIFWVPFAAYFISSKLPAGQEFFFSITEVIYFIRLVSKQIKKIGKKMGFEESPVPVKDFTNTAWKQISGS</sequence>
<feature type="transmembrane region" description="Helical" evidence="2">
    <location>
        <begin position="12"/>
        <end position="31"/>
    </location>
</feature>
<keyword evidence="1" id="KW-0175">Coiled coil</keyword>
<feature type="transmembrane region" description="Helical" evidence="2">
    <location>
        <begin position="109"/>
        <end position="126"/>
    </location>
</feature>
<feature type="transmembrane region" description="Helical" evidence="2">
    <location>
        <begin position="192"/>
        <end position="208"/>
    </location>
</feature>
<accession>A0A2H0W963</accession>
<evidence type="ECO:0000256" key="2">
    <source>
        <dbReference type="SAM" id="Phobius"/>
    </source>
</evidence>
<keyword evidence="2" id="KW-0472">Membrane</keyword>
<organism evidence="3 4">
    <name type="scientific">Candidatus Beckwithbacteria bacterium CG10_big_fil_rev_8_21_14_0_10_34_10</name>
    <dbReference type="NCBI Taxonomy" id="1974495"/>
    <lineage>
        <taxon>Bacteria</taxon>
        <taxon>Candidatus Beckwithiibacteriota</taxon>
    </lineage>
</organism>